<sequence>MDDLVKSDQCFFVATGITDGILLNGVRKKSGGALFTHSFITVGGKGSYFQFIETRH</sequence>
<dbReference type="Gene3D" id="3.30.540.10">
    <property type="entry name" value="Fructose-1,6-Bisphosphatase, subunit A, domain 1"/>
    <property type="match status" value="1"/>
</dbReference>
<keyword evidence="2" id="KW-1185">Reference proteome</keyword>
<gene>
    <name evidence="1" type="ORF">QYF49_02565</name>
</gene>
<dbReference type="InterPro" id="IPR004464">
    <property type="entry name" value="FBPase_class-2/SBPase"/>
</dbReference>
<dbReference type="GO" id="GO:0042132">
    <property type="term" value="F:fructose 1,6-bisphosphate 1-phosphatase activity"/>
    <property type="evidence" value="ECO:0007669"/>
    <property type="project" value="UniProtKB-EC"/>
</dbReference>
<proteinExistence type="predicted"/>
<keyword evidence="1" id="KW-0378">Hydrolase</keyword>
<name>A0ABT8E1X7_9BACL</name>
<dbReference type="Pfam" id="PF03320">
    <property type="entry name" value="FBPase_glpX"/>
    <property type="match status" value="1"/>
</dbReference>
<dbReference type="EMBL" id="JAUHLN010000001">
    <property type="protein sequence ID" value="MDN4071913.1"/>
    <property type="molecule type" value="Genomic_DNA"/>
</dbReference>
<dbReference type="SUPFAM" id="SSF56655">
    <property type="entry name" value="Carbohydrate phosphatase"/>
    <property type="match status" value="1"/>
</dbReference>
<dbReference type="EC" id="3.1.3.11" evidence="1"/>
<protein>
    <submittedName>
        <fullName evidence="1">Fructose-bisphosphatase class II</fullName>
        <ecNumber evidence="1">3.1.3.11</ecNumber>
    </submittedName>
</protein>
<evidence type="ECO:0000313" key="1">
    <source>
        <dbReference type="EMBL" id="MDN4071913.1"/>
    </source>
</evidence>
<accession>A0ABT8E1X7</accession>
<evidence type="ECO:0000313" key="2">
    <source>
        <dbReference type="Proteomes" id="UP001168694"/>
    </source>
</evidence>
<organism evidence="1 2">
    <name type="scientific">Fictibacillus terranigra</name>
    <dbReference type="NCBI Taxonomy" id="3058424"/>
    <lineage>
        <taxon>Bacteria</taxon>
        <taxon>Bacillati</taxon>
        <taxon>Bacillota</taxon>
        <taxon>Bacilli</taxon>
        <taxon>Bacillales</taxon>
        <taxon>Fictibacillaceae</taxon>
        <taxon>Fictibacillus</taxon>
    </lineage>
</organism>
<dbReference type="RefSeq" id="WP_290399022.1">
    <property type="nucleotide sequence ID" value="NZ_JAUHLN010000001.1"/>
</dbReference>
<comment type="caution">
    <text evidence="1">The sequence shown here is derived from an EMBL/GenBank/DDBJ whole genome shotgun (WGS) entry which is preliminary data.</text>
</comment>
<dbReference type="Proteomes" id="UP001168694">
    <property type="component" value="Unassembled WGS sequence"/>
</dbReference>
<reference evidence="1" key="1">
    <citation type="submission" date="2023-06" db="EMBL/GenBank/DDBJ databases">
        <title>Draft Genome Sequences of Representative Paenibacillus Polymyxa, Bacillus cereus, Fictibacillus sp., and Brevibacillus agri Strains Isolated from Amazonian Dark Earth.</title>
        <authorList>
            <person name="Pellegrinetti T.A."/>
            <person name="Cunha I.C.M."/>
            <person name="Chaves M.G."/>
            <person name="Freitas A.S."/>
            <person name="Silva A.V.R."/>
            <person name="Tsai S.M."/>
            <person name="Mendes L.W."/>
        </authorList>
    </citation>
    <scope>NUCLEOTIDE SEQUENCE</scope>
    <source>
        <strain evidence="1">CENA-BCM004</strain>
    </source>
</reference>